<proteinExistence type="predicted"/>
<accession>A0AAW0GPA2</accession>
<organism evidence="1 2">
    <name type="scientific">Cerrena zonata</name>
    <dbReference type="NCBI Taxonomy" id="2478898"/>
    <lineage>
        <taxon>Eukaryota</taxon>
        <taxon>Fungi</taxon>
        <taxon>Dikarya</taxon>
        <taxon>Basidiomycota</taxon>
        <taxon>Agaricomycotina</taxon>
        <taxon>Agaricomycetes</taxon>
        <taxon>Polyporales</taxon>
        <taxon>Cerrenaceae</taxon>
        <taxon>Cerrena</taxon>
    </lineage>
</organism>
<reference evidence="1 2" key="1">
    <citation type="submission" date="2022-09" db="EMBL/GenBank/DDBJ databases">
        <authorList>
            <person name="Palmer J.M."/>
        </authorList>
    </citation>
    <scope>NUCLEOTIDE SEQUENCE [LARGE SCALE GENOMIC DNA]</scope>
    <source>
        <strain evidence="1 2">DSM 7382</strain>
    </source>
</reference>
<evidence type="ECO:0000313" key="1">
    <source>
        <dbReference type="EMBL" id="KAK7692058.1"/>
    </source>
</evidence>
<dbReference type="EMBL" id="JASBNA010000005">
    <property type="protein sequence ID" value="KAK7692058.1"/>
    <property type="molecule type" value="Genomic_DNA"/>
</dbReference>
<evidence type="ECO:0000313" key="2">
    <source>
        <dbReference type="Proteomes" id="UP001385951"/>
    </source>
</evidence>
<sequence>MNTDFERFTGSLQYHDIISNWLRNIYKLQPGLSSLPIIQLFSYENPTSDSEFEHCAKTLLSPSESLESLLSSPTGDSTQPSAWPVDQKSAHGRLMFNKKKNMHVVF</sequence>
<dbReference type="Proteomes" id="UP001385951">
    <property type="component" value="Unassembled WGS sequence"/>
</dbReference>
<comment type="caution">
    <text evidence="1">The sequence shown here is derived from an EMBL/GenBank/DDBJ whole genome shotgun (WGS) entry which is preliminary data.</text>
</comment>
<gene>
    <name evidence="1" type="ORF">QCA50_005463</name>
</gene>
<dbReference type="AlphaFoldDB" id="A0AAW0GPA2"/>
<protein>
    <submittedName>
        <fullName evidence="1">Uncharacterized protein</fullName>
    </submittedName>
</protein>
<name>A0AAW0GPA2_9APHY</name>
<keyword evidence="2" id="KW-1185">Reference proteome</keyword>